<gene>
    <name evidence="12" type="primary">ND4L</name>
</gene>
<dbReference type="Gene3D" id="1.10.287.3510">
    <property type="match status" value="1"/>
</dbReference>
<evidence type="ECO:0000256" key="1">
    <source>
        <dbReference type="ARBA" id="ARBA00004141"/>
    </source>
</evidence>
<comment type="subcellular location">
    <subcellularLocation>
        <location evidence="1">Membrane</location>
        <topology evidence="1">Multi-pass membrane protein</topology>
    </subcellularLocation>
</comment>
<evidence type="ECO:0000313" key="12">
    <source>
        <dbReference type="EMBL" id="QIT06578.1"/>
    </source>
</evidence>
<reference evidence="12" key="1">
    <citation type="submission" date="2019-01" db="EMBL/GenBank/DDBJ databases">
        <title>Mitochondrial phylogenomics of Collembola.</title>
        <authorList>
            <person name="Sun X."/>
            <person name="Xie Z.-J."/>
            <person name="Dong J."/>
            <person name="Yu D.-Y."/>
        </authorList>
    </citation>
    <scope>NUCLEOTIDE SEQUENCE</scope>
</reference>
<comment type="similarity">
    <text evidence="2">Belongs to the complex I subunit 4L family.</text>
</comment>
<dbReference type="AlphaFoldDB" id="A0A6H0EW76"/>
<evidence type="ECO:0000256" key="7">
    <source>
        <dbReference type="ARBA" id="ARBA00023027"/>
    </source>
</evidence>
<accession>A0A6H0EW76</accession>
<evidence type="ECO:0000256" key="8">
    <source>
        <dbReference type="ARBA" id="ARBA00023136"/>
    </source>
</evidence>
<keyword evidence="7" id="KW-0520">NAD</keyword>
<dbReference type="InterPro" id="IPR039428">
    <property type="entry name" value="NUOK/Mnh_C1-like"/>
</dbReference>
<evidence type="ECO:0000256" key="3">
    <source>
        <dbReference type="ARBA" id="ARBA00016612"/>
    </source>
</evidence>
<evidence type="ECO:0000256" key="5">
    <source>
        <dbReference type="ARBA" id="ARBA00022967"/>
    </source>
</evidence>
<dbReference type="GO" id="GO:0008137">
    <property type="term" value="F:NADH dehydrogenase (ubiquinone) activity"/>
    <property type="evidence" value="ECO:0007669"/>
    <property type="project" value="UniProtKB-EC"/>
</dbReference>
<sequence length="95" mass="10972">MKMLTLLIFMVWFSGLWIFSSKRDHLLSLLLSIEYISLGTFFIFIISFFFSDLFFGLMFIIITACEGALGLSILINMTRTHSGDYIKNMNLITIL</sequence>
<comment type="catalytic activity">
    <reaction evidence="10">
        <text>a ubiquinone + NADH + 5 H(+)(in) = a ubiquinol + NAD(+) + 4 H(+)(out)</text>
        <dbReference type="Rhea" id="RHEA:29091"/>
        <dbReference type="Rhea" id="RHEA-COMP:9565"/>
        <dbReference type="Rhea" id="RHEA-COMP:9566"/>
        <dbReference type="ChEBI" id="CHEBI:15378"/>
        <dbReference type="ChEBI" id="CHEBI:16389"/>
        <dbReference type="ChEBI" id="CHEBI:17976"/>
        <dbReference type="ChEBI" id="CHEBI:57540"/>
        <dbReference type="ChEBI" id="CHEBI:57945"/>
        <dbReference type="EC" id="7.1.1.2"/>
    </reaction>
</comment>
<dbReference type="Pfam" id="PF00420">
    <property type="entry name" value="Oxidored_q2"/>
    <property type="match status" value="1"/>
</dbReference>
<proteinExistence type="inferred from homology"/>
<keyword evidence="8 11" id="KW-0472">Membrane</keyword>
<organism evidence="12">
    <name type="scientific">Paranurophorus simplex</name>
    <dbReference type="NCBI Taxonomy" id="2583953"/>
    <lineage>
        <taxon>Eukaryota</taxon>
        <taxon>Metazoa</taxon>
        <taxon>Ecdysozoa</taxon>
        <taxon>Arthropoda</taxon>
        <taxon>Hexapoda</taxon>
        <taxon>Collembola</taxon>
        <taxon>Entomobryomorpha</taxon>
        <taxon>Isotomoidea</taxon>
        <taxon>Isotomidae</taxon>
        <taxon>Pachytominae</taxon>
        <taxon>Paranurophorus</taxon>
    </lineage>
</organism>
<evidence type="ECO:0000256" key="11">
    <source>
        <dbReference type="SAM" id="Phobius"/>
    </source>
</evidence>
<dbReference type="GO" id="GO:0016020">
    <property type="term" value="C:membrane"/>
    <property type="evidence" value="ECO:0007669"/>
    <property type="project" value="UniProtKB-SubCell"/>
</dbReference>
<keyword evidence="12" id="KW-0496">Mitochondrion</keyword>
<evidence type="ECO:0000256" key="2">
    <source>
        <dbReference type="ARBA" id="ARBA00010519"/>
    </source>
</evidence>
<feature type="transmembrane region" description="Helical" evidence="11">
    <location>
        <begin position="57"/>
        <end position="75"/>
    </location>
</feature>
<keyword evidence="5" id="KW-1278">Translocase</keyword>
<evidence type="ECO:0000256" key="4">
    <source>
        <dbReference type="ARBA" id="ARBA00022692"/>
    </source>
</evidence>
<evidence type="ECO:0000256" key="9">
    <source>
        <dbReference type="ARBA" id="ARBA00031586"/>
    </source>
</evidence>
<geneLocation type="mitochondrion" evidence="12"/>
<protein>
    <recommendedName>
        <fullName evidence="3">NADH-ubiquinone oxidoreductase chain 4L</fullName>
    </recommendedName>
    <alternativeName>
        <fullName evidence="9">NADH dehydrogenase subunit 4L</fullName>
    </alternativeName>
</protein>
<evidence type="ECO:0000256" key="6">
    <source>
        <dbReference type="ARBA" id="ARBA00022989"/>
    </source>
</evidence>
<evidence type="ECO:0000256" key="10">
    <source>
        <dbReference type="ARBA" id="ARBA00049551"/>
    </source>
</evidence>
<keyword evidence="6 11" id="KW-1133">Transmembrane helix</keyword>
<feature type="transmembrane region" description="Helical" evidence="11">
    <location>
        <begin position="30"/>
        <end position="50"/>
    </location>
</feature>
<name>A0A6H0EW76_9HEXA</name>
<keyword evidence="4 11" id="KW-0812">Transmembrane</keyword>
<dbReference type="EMBL" id="MK423967">
    <property type="protein sequence ID" value="QIT06578.1"/>
    <property type="molecule type" value="Genomic_DNA"/>
</dbReference>